<dbReference type="SUPFAM" id="SSF53335">
    <property type="entry name" value="S-adenosyl-L-methionine-dependent methyltransferases"/>
    <property type="match status" value="1"/>
</dbReference>
<dbReference type="InterPro" id="IPR041698">
    <property type="entry name" value="Methyltransf_25"/>
</dbReference>
<sequence>MDNKMILDNFEEYNDPILYDKENKGLNDISLLLKWASQTKGPIIDLACGTGRATIPLASEGYSLIGVDLHRGMLEEAKRKTSDLNLQIQWIEQDCTKLNLNIKSEFIYSVGNSFQHFLTNEAQDGLLSSVNSHLNTRGIFIFETRFPGIEELLQPSGEEYWKSYIDSDTKDKVDVYTISNYDSLSQLQHYITIRRYKNQDGEVIDEKRTKISLRYVFPKEMERLLLAHKLEVLNIYSDWNESHIKNDSYQMIYICKKIE</sequence>
<evidence type="ECO:0000313" key="3">
    <source>
        <dbReference type="EMBL" id="MCQ4924331.1"/>
    </source>
</evidence>
<dbReference type="InterPro" id="IPR029063">
    <property type="entry name" value="SAM-dependent_MTases_sf"/>
</dbReference>
<comment type="caution">
    <text evidence="3">The sequence shown here is derived from an EMBL/GenBank/DDBJ whole genome shotgun (WGS) entry which is preliminary data.</text>
</comment>
<proteinExistence type="predicted"/>
<dbReference type="Pfam" id="PF13649">
    <property type="entry name" value="Methyltransf_25"/>
    <property type="match status" value="1"/>
</dbReference>
<dbReference type="PANTHER" id="PTHR43861">
    <property type="entry name" value="TRANS-ACONITATE 2-METHYLTRANSFERASE-RELATED"/>
    <property type="match status" value="1"/>
</dbReference>
<dbReference type="Gene3D" id="2.20.25.110">
    <property type="entry name" value="S-adenosyl-L-methionine-dependent methyltransferases"/>
    <property type="match status" value="1"/>
</dbReference>
<feature type="domain" description="Methyltransferase" evidence="2">
    <location>
        <begin position="43"/>
        <end position="138"/>
    </location>
</feature>
<dbReference type="Gene3D" id="3.40.50.150">
    <property type="entry name" value="Vaccinia Virus protein VP39"/>
    <property type="match status" value="1"/>
</dbReference>
<dbReference type="EMBL" id="JANGAC010000012">
    <property type="protein sequence ID" value="MCQ4924331.1"/>
    <property type="molecule type" value="Genomic_DNA"/>
</dbReference>
<protein>
    <submittedName>
        <fullName evidence="3">Class I SAM-dependent methyltransferase</fullName>
    </submittedName>
</protein>
<evidence type="ECO:0000256" key="1">
    <source>
        <dbReference type="ARBA" id="ARBA00022679"/>
    </source>
</evidence>
<organism evidence="3 4">
    <name type="scientific">Tissierella carlieri</name>
    <dbReference type="NCBI Taxonomy" id="689904"/>
    <lineage>
        <taxon>Bacteria</taxon>
        <taxon>Bacillati</taxon>
        <taxon>Bacillota</taxon>
        <taxon>Tissierellia</taxon>
        <taxon>Tissierellales</taxon>
        <taxon>Tissierellaceae</taxon>
        <taxon>Tissierella</taxon>
    </lineage>
</organism>
<dbReference type="GO" id="GO:0032259">
    <property type="term" value="P:methylation"/>
    <property type="evidence" value="ECO:0007669"/>
    <property type="project" value="UniProtKB-KW"/>
</dbReference>
<dbReference type="CDD" id="cd02440">
    <property type="entry name" value="AdoMet_MTases"/>
    <property type="match status" value="1"/>
</dbReference>
<accession>A0ABT1SCY6</accession>
<keyword evidence="1" id="KW-0808">Transferase</keyword>
<keyword evidence="3" id="KW-0489">Methyltransferase</keyword>
<gene>
    <name evidence="3" type="ORF">NE686_14605</name>
</gene>
<name>A0ABT1SCY6_9FIRM</name>
<dbReference type="GO" id="GO:0008168">
    <property type="term" value="F:methyltransferase activity"/>
    <property type="evidence" value="ECO:0007669"/>
    <property type="project" value="UniProtKB-KW"/>
</dbReference>
<evidence type="ECO:0000313" key="4">
    <source>
        <dbReference type="Proteomes" id="UP001524478"/>
    </source>
</evidence>
<keyword evidence="4" id="KW-1185">Reference proteome</keyword>
<dbReference type="Proteomes" id="UP001524478">
    <property type="component" value="Unassembled WGS sequence"/>
</dbReference>
<reference evidence="3 4" key="1">
    <citation type="submission" date="2022-06" db="EMBL/GenBank/DDBJ databases">
        <title>Isolation of gut microbiota from human fecal samples.</title>
        <authorList>
            <person name="Pamer E.G."/>
            <person name="Barat B."/>
            <person name="Waligurski E."/>
            <person name="Medina S."/>
            <person name="Paddock L."/>
            <person name="Mostad J."/>
        </authorList>
    </citation>
    <scope>NUCLEOTIDE SEQUENCE [LARGE SCALE GENOMIC DNA]</scope>
    <source>
        <strain evidence="3 4">DFI.7.95</strain>
    </source>
</reference>
<dbReference type="RefSeq" id="WP_256312091.1">
    <property type="nucleotide sequence ID" value="NZ_JANGAC010000012.1"/>
</dbReference>
<evidence type="ECO:0000259" key="2">
    <source>
        <dbReference type="Pfam" id="PF13649"/>
    </source>
</evidence>